<evidence type="ECO:0000313" key="7">
    <source>
        <dbReference type="EMBL" id="WUR04408.1"/>
    </source>
</evidence>
<evidence type="ECO:0000256" key="1">
    <source>
        <dbReference type="ARBA" id="ARBA00022729"/>
    </source>
</evidence>
<keyword evidence="4" id="KW-0812">Transmembrane</keyword>
<dbReference type="PANTHER" id="PTHR13954">
    <property type="entry name" value="IRE1-RELATED"/>
    <property type="match status" value="1"/>
</dbReference>
<feature type="chain" id="PRO_5043858976" evidence="5">
    <location>
        <begin position="19"/>
        <end position="607"/>
    </location>
</feature>
<protein>
    <submittedName>
        <fullName evidence="7">Serine/threonine-protein kinase/endoribonuclease IRE1 (ERN1)</fullName>
    </submittedName>
</protein>
<keyword evidence="7" id="KW-0418">Kinase</keyword>
<evidence type="ECO:0000256" key="3">
    <source>
        <dbReference type="ARBA" id="ARBA00022840"/>
    </source>
</evidence>
<dbReference type="GO" id="GO:0004674">
    <property type="term" value="F:protein serine/threonine kinase activity"/>
    <property type="evidence" value="ECO:0007669"/>
    <property type="project" value="InterPro"/>
</dbReference>
<evidence type="ECO:0000313" key="8">
    <source>
        <dbReference type="Proteomes" id="UP001334084"/>
    </source>
</evidence>
<evidence type="ECO:0000256" key="5">
    <source>
        <dbReference type="SAM" id="SignalP"/>
    </source>
</evidence>
<dbReference type="RefSeq" id="XP_065330553.1">
    <property type="nucleotide sequence ID" value="XM_065474481.1"/>
</dbReference>
<dbReference type="AlphaFoldDB" id="A0AAX4JEX6"/>
<feature type="domain" description="KEN" evidence="6">
    <location>
        <begin position="484"/>
        <end position="607"/>
    </location>
</feature>
<dbReference type="InterPro" id="IPR011009">
    <property type="entry name" value="Kinase-like_dom_sf"/>
</dbReference>
<dbReference type="GO" id="GO:0051082">
    <property type="term" value="F:unfolded protein binding"/>
    <property type="evidence" value="ECO:0007669"/>
    <property type="project" value="TreeGrafter"/>
</dbReference>
<sequence>MSSLFYILHLIFIQSVFSLNIVQTDNNILHFIEDDYMEKFEINKLKSKTPALPIAVGDKTTIQTSYKSIIDNIIISNDGLVTYENFSFNIDSLQGEPKICNYIIFQTQRRCETILKFNTIIFMVFIDLKIMDSRTLYTRIETFSYIYFPFSTAKNINVSEKTVWIHQKEYTFDENIVAVYDVVKYKGTNYMNRIYSNSGIQLYTPKYNIEKISYLKYWAILILPIFLIYWYRPKNIKLSTLDYETSNYKIYKGVYNSEKAIIKKFKRRDTSYYKEISILNKIDHPSIKKILYSENSYFKPTMVFEYSERVSSLSKNDLYQFVQVILYLVEQKIFYKNFSPINFRRKNGRFILFNIYSDDDTLGWYLEDDKYASTLQSVGIILHYFMTGYHPYDIEEEISKKPKFFYIKNQEDIKFNEISNTLQINENNLKKYDKADLKEIENNMKIRKYKLRTVMSLEHDLIYHTIKNSTTIIKLSKHPYFWSHEKIFNFLANYSDIVEGSSSQTRKLERNKSRIFEMPWNNFLENVLLEELEIFRTYNYNNAKDLIRVIRNKGRHYNQIPEAVKDFYQSFPVGFVDYWTGVFPRLLIVCYNCGESLKDNELIKDYY</sequence>
<dbReference type="PANTHER" id="PTHR13954:SF6">
    <property type="entry name" value="NON-SPECIFIC SERINE_THREONINE PROTEIN KINASE"/>
    <property type="match status" value="1"/>
</dbReference>
<keyword evidence="7" id="KW-0808">Transferase</keyword>
<dbReference type="GO" id="GO:0004521">
    <property type="term" value="F:RNA endonuclease activity"/>
    <property type="evidence" value="ECO:0007669"/>
    <property type="project" value="InterPro"/>
</dbReference>
<reference evidence="7" key="1">
    <citation type="journal article" date="2024" name="BMC Genomics">
        <title>Functional annotation of a divergent genome using sequence and structure-based similarity.</title>
        <authorList>
            <person name="Svedberg D."/>
            <person name="Winiger R.R."/>
            <person name="Berg A."/>
            <person name="Sharma H."/>
            <person name="Tellgren-Roth C."/>
            <person name="Debrunner-Vossbrinck B.A."/>
            <person name="Vossbrinck C.R."/>
            <person name="Barandun J."/>
        </authorList>
    </citation>
    <scope>NUCLEOTIDE SEQUENCE</scope>
    <source>
        <strain evidence="7">Illinois isolate</strain>
    </source>
</reference>
<dbReference type="InterPro" id="IPR045133">
    <property type="entry name" value="IRE1/2-like"/>
</dbReference>
<gene>
    <name evidence="7" type="ORF">VNE69_08163</name>
</gene>
<dbReference type="GO" id="GO:0036498">
    <property type="term" value="P:IRE1-mediated unfolded protein response"/>
    <property type="evidence" value="ECO:0007669"/>
    <property type="project" value="TreeGrafter"/>
</dbReference>
<keyword evidence="3" id="KW-0067">ATP-binding</keyword>
<evidence type="ECO:0000256" key="2">
    <source>
        <dbReference type="ARBA" id="ARBA00022741"/>
    </source>
</evidence>
<name>A0AAX4JEX6_9MICR</name>
<dbReference type="KEGG" id="vnx:VNE69_08163"/>
<proteinExistence type="predicted"/>
<dbReference type="InterPro" id="IPR010513">
    <property type="entry name" value="KEN_dom"/>
</dbReference>
<evidence type="ECO:0000256" key="4">
    <source>
        <dbReference type="SAM" id="Phobius"/>
    </source>
</evidence>
<dbReference type="GO" id="GO:0006397">
    <property type="term" value="P:mRNA processing"/>
    <property type="evidence" value="ECO:0007669"/>
    <property type="project" value="InterPro"/>
</dbReference>
<dbReference type="GeneID" id="90542239"/>
<dbReference type="Pfam" id="PF06479">
    <property type="entry name" value="Ribonuc_2-5A"/>
    <property type="match status" value="1"/>
</dbReference>
<dbReference type="InterPro" id="IPR038357">
    <property type="entry name" value="KEN_sf"/>
</dbReference>
<dbReference type="GO" id="GO:0070059">
    <property type="term" value="P:intrinsic apoptotic signaling pathway in response to endoplasmic reticulum stress"/>
    <property type="evidence" value="ECO:0007669"/>
    <property type="project" value="TreeGrafter"/>
</dbReference>
<evidence type="ECO:0000259" key="6">
    <source>
        <dbReference type="PROSITE" id="PS51392"/>
    </source>
</evidence>
<feature type="transmembrane region" description="Helical" evidence="4">
    <location>
        <begin position="214"/>
        <end position="231"/>
    </location>
</feature>
<accession>A0AAX4JEX6</accession>
<keyword evidence="2" id="KW-0547">Nucleotide-binding</keyword>
<keyword evidence="4" id="KW-0472">Membrane</keyword>
<dbReference type="GO" id="GO:0005524">
    <property type="term" value="F:ATP binding"/>
    <property type="evidence" value="ECO:0007669"/>
    <property type="project" value="UniProtKB-KW"/>
</dbReference>
<feature type="signal peptide" evidence="5">
    <location>
        <begin position="1"/>
        <end position="18"/>
    </location>
</feature>
<dbReference type="Proteomes" id="UP001334084">
    <property type="component" value="Chromosome 8"/>
</dbReference>
<organism evidence="7 8">
    <name type="scientific">Vairimorpha necatrix</name>
    <dbReference type="NCBI Taxonomy" id="6039"/>
    <lineage>
        <taxon>Eukaryota</taxon>
        <taxon>Fungi</taxon>
        <taxon>Fungi incertae sedis</taxon>
        <taxon>Microsporidia</taxon>
        <taxon>Nosematidae</taxon>
        <taxon>Vairimorpha</taxon>
    </lineage>
</organism>
<dbReference type="SUPFAM" id="SSF56112">
    <property type="entry name" value="Protein kinase-like (PK-like)"/>
    <property type="match status" value="1"/>
</dbReference>
<keyword evidence="8" id="KW-1185">Reference proteome</keyword>
<dbReference type="PROSITE" id="PS51392">
    <property type="entry name" value="KEN"/>
    <property type="match status" value="1"/>
</dbReference>
<dbReference type="Gene3D" id="1.20.1440.180">
    <property type="entry name" value="KEN domain"/>
    <property type="match status" value="1"/>
</dbReference>
<dbReference type="GO" id="GO:1990604">
    <property type="term" value="C:IRE1-TRAF2-ASK1 complex"/>
    <property type="evidence" value="ECO:0007669"/>
    <property type="project" value="TreeGrafter"/>
</dbReference>
<keyword evidence="1 5" id="KW-0732">Signal</keyword>
<keyword evidence="4" id="KW-1133">Transmembrane helix</keyword>
<dbReference type="EMBL" id="CP142733">
    <property type="protein sequence ID" value="WUR04408.1"/>
    <property type="molecule type" value="Genomic_DNA"/>
</dbReference>